<name>A0A6A4TRN9_SCOMX</name>
<dbReference type="PANTHER" id="PTHR45913:SF9">
    <property type="entry name" value="GENERAL TRANSCRIPTION FACTOR II-I REPEAT DOMAIN-CONTAINING PROTEIN 2-LIKE-RELATED"/>
    <property type="match status" value="1"/>
</dbReference>
<dbReference type="Proteomes" id="UP000438429">
    <property type="component" value="Unassembled WGS sequence"/>
</dbReference>
<comment type="caution">
    <text evidence="1">The sequence shown here is derived from an EMBL/GenBank/DDBJ whole genome shotgun (WGS) entry which is preliminary data.</text>
</comment>
<dbReference type="EMBL" id="VEVO01000002">
    <property type="protein sequence ID" value="KAF0045894.1"/>
    <property type="molecule type" value="Genomic_DNA"/>
</dbReference>
<proteinExistence type="predicted"/>
<protein>
    <recommendedName>
        <fullName evidence="3">General transcription factor II-I repeat domain-containing protein 2-like</fullName>
    </recommendedName>
</protein>
<dbReference type="PANTHER" id="PTHR45913">
    <property type="entry name" value="EPM2A-INTERACTING PROTEIN 1"/>
    <property type="match status" value="1"/>
</dbReference>
<evidence type="ECO:0000313" key="1">
    <source>
        <dbReference type="EMBL" id="KAF0045894.1"/>
    </source>
</evidence>
<accession>A0A6A4TRN9</accession>
<evidence type="ECO:0008006" key="3">
    <source>
        <dbReference type="Google" id="ProtNLM"/>
    </source>
</evidence>
<evidence type="ECO:0000313" key="2">
    <source>
        <dbReference type="Proteomes" id="UP000438429"/>
    </source>
</evidence>
<gene>
    <name evidence="1" type="ORF">F2P81_002423</name>
</gene>
<organism evidence="1 2">
    <name type="scientific">Scophthalmus maximus</name>
    <name type="common">Turbot</name>
    <name type="synonym">Psetta maxima</name>
    <dbReference type="NCBI Taxonomy" id="52904"/>
    <lineage>
        <taxon>Eukaryota</taxon>
        <taxon>Metazoa</taxon>
        <taxon>Chordata</taxon>
        <taxon>Craniata</taxon>
        <taxon>Vertebrata</taxon>
        <taxon>Euteleostomi</taxon>
        <taxon>Actinopterygii</taxon>
        <taxon>Neopterygii</taxon>
        <taxon>Teleostei</taxon>
        <taxon>Neoteleostei</taxon>
        <taxon>Acanthomorphata</taxon>
        <taxon>Carangaria</taxon>
        <taxon>Pleuronectiformes</taxon>
        <taxon>Pleuronectoidei</taxon>
        <taxon>Scophthalmidae</taxon>
        <taxon>Scophthalmus</taxon>
    </lineage>
</organism>
<dbReference type="AlphaFoldDB" id="A0A6A4TRN9"/>
<sequence length="89" mass="10013">MAEDVRGQIAQREGRFSAFSITCDESTDISDSAQLLVFLRGVNEDFEVCQELEGLETMKGTTRGINVFMAVQQVMDKPSQGVVQFYYYS</sequence>
<reference evidence="1 2" key="1">
    <citation type="submission" date="2019-06" db="EMBL/GenBank/DDBJ databases">
        <title>Draft genomes of female and male turbot (Scophthalmus maximus).</title>
        <authorList>
            <person name="Xu H."/>
            <person name="Xu X.-W."/>
            <person name="Shao C."/>
            <person name="Chen S."/>
        </authorList>
    </citation>
    <scope>NUCLEOTIDE SEQUENCE [LARGE SCALE GENOMIC DNA]</scope>
    <source>
        <strain evidence="1">Ysfricsl-2016a</strain>
        <tissue evidence="1">Blood</tissue>
    </source>
</reference>